<dbReference type="EMBL" id="VTPC01090246">
    <property type="protein sequence ID" value="KAF2883982.1"/>
    <property type="molecule type" value="Genomic_DNA"/>
</dbReference>
<evidence type="ECO:0000256" key="1">
    <source>
        <dbReference type="ARBA" id="ARBA00002540"/>
    </source>
</evidence>
<reference evidence="8" key="1">
    <citation type="submission" date="2019-08" db="EMBL/GenBank/DDBJ databases">
        <title>The genome of the North American firefly Photinus pyralis.</title>
        <authorList>
            <consortium name="Photinus pyralis genome working group"/>
            <person name="Fallon T.R."/>
            <person name="Sander Lower S.E."/>
            <person name="Weng J.-K."/>
        </authorList>
    </citation>
    <scope>NUCLEOTIDE SEQUENCE</scope>
    <source>
        <strain evidence="8">TRF0915ILg1</strain>
        <tissue evidence="8">Whole body</tissue>
    </source>
</reference>
<evidence type="ECO:0000256" key="2">
    <source>
        <dbReference type="ARBA" id="ARBA00022245"/>
    </source>
</evidence>
<dbReference type="InterPro" id="IPR009685">
    <property type="entry name" value="MEA1"/>
</dbReference>
<gene>
    <name evidence="8" type="ORF">ILUMI_22180</name>
</gene>
<feature type="region of interest" description="Disordered" evidence="7">
    <location>
        <begin position="1"/>
        <end position="97"/>
    </location>
</feature>
<feature type="compositionally biased region" description="Acidic residues" evidence="7">
    <location>
        <begin position="55"/>
        <end position="67"/>
    </location>
</feature>
<dbReference type="GO" id="GO:0030154">
    <property type="term" value="P:cell differentiation"/>
    <property type="evidence" value="ECO:0007669"/>
    <property type="project" value="UniProtKB-KW"/>
</dbReference>
<evidence type="ECO:0000256" key="5">
    <source>
        <dbReference type="ARBA" id="ARBA00022782"/>
    </source>
</evidence>
<keyword evidence="6" id="KW-0744">Spermatogenesis</keyword>
<evidence type="ECO:0000256" key="6">
    <source>
        <dbReference type="ARBA" id="ARBA00022871"/>
    </source>
</evidence>
<comment type="function">
    <text evidence="1">May play an important role in spermatogenesis and/or testis development.</text>
</comment>
<dbReference type="GO" id="GO:0007283">
    <property type="term" value="P:spermatogenesis"/>
    <property type="evidence" value="ECO:0007669"/>
    <property type="project" value="UniProtKB-KW"/>
</dbReference>
<feature type="compositionally biased region" description="Polar residues" evidence="7">
    <location>
        <begin position="13"/>
        <end position="22"/>
    </location>
</feature>
<dbReference type="Proteomes" id="UP000801492">
    <property type="component" value="Unassembled WGS sequence"/>
</dbReference>
<keyword evidence="9" id="KW-1185">Reference proteome</keyword>
<keyword evidence="3" id="KW-0217">Developmental protein</keyword>
<evidence type="ECO:0000313" key="9">
    <source>
        <dbReference type="Proteomes" id="UP000801492"/>
    </source>
</evidence>
<evidence type="ECO:0000256" key="4">
    <source>
        <dbReference type="ARBA" id="ARBA00022553"/>
    </source>
</evidence>
<keyword evidence="5" id="KW-0221">Differentiation</keyword>
<sequence>MGCNNKGVPQPPNNSTEENLSPNEDVVLGTDSDSDEDDNALSGYEPLPLAPPEDLNNDESSDSEDDSGVGSGGQPSEESLPPINRIENQLVGEVWSGPSPSAVDIKMDSNKVDEVKQVMANITLPPSSIPEWANNIPEEQWKQHLLSRLHDLQRFPK</sequence>
<dbReference type="Pfam" id="PF06910">
    <property type="entry name" value="MEA1"/>
    <property type="match status" value="1"/>
</dbReference>
<comment type="caution">
    <text evidence="8">The sequence shown here is derived from an EMBL/GenBank/DDBJ whole genome shotgun (WGS) entry which is preliminary data.</text>
</comment>
<proteinExistence type="predicted"/>
<name>A0A8K0CEV7_IGNLU</name>
<accession>A0A8K0CEV7</accession>
<evidence type="ECO:0000313" key="8">
    <source>
        <dbReference type="EMBL" id="KAF2883982.1"/>
    </source>
</evidence>
<evidence type="ECO:0000256" key="7">
    <source>
        <dbReference type="SAM" id="MobiDB-lite"/>
    </source>
</evidence>
<keyword evidence="4" id="KW-0597">Phosphoprotein</keyword>
<dbReference type="AlphaFoldDB" id="A0A8K0CEV7"/>
<dbReference type="PANTHER" id="PTHR17005">
    <property type="entry name" value="MALE-ENHANCED ANTIGEN-1"/>
    <property type="match status" value="1"/>
</dbReference>
<protein>
    <recommendedName>
        <fullName evidence="2">Male-enhanced antigen 1</fullName>
    </recommendedName>
</protein>
<evidence type="ECO:0000256" key="3">
    <source>
        <dbReference type="ARBA" id="ARBA00022473"/>
    </source>
</evidence>
<organism evidence="8 9">
    <name type="scientific">Ignelater luminosus</name>
    <name type="common">Cucubano</name>
    <name type="synonym">Pyrophorus luminosus</name>
    <dbReference type="NCBI Taxonomy" id="2038154"/>
    <lineage>
        <taxon>Eukaryota</taxon>
        <taxon>Metazoa</taxon>
        <taxon>Ecdysozoa</taxon>
        <taxon>Arthropoda</taxon>
        <taxon>Hexapoda</taxon>
        <taxon>Insecta</taxon>
        <taxon>Pterygota</taxon>
        <taxon>Neoptera</taxon>
        <taxon>Endopterygota</taxon>
        <taxon>Coleoptera</taxon>
        <taxon>Polyphaga</taxon>
        <taxon>Elateriformia</taxon>
        <taxon>Elateroidea</taxon>
        <taxon>Elateridae</taxon>
        <taxon>Agrypninae</taxon>
        <taxon>Pyrophorini</taxon>
        <taxon>Ignelater</taxon>
    </lineage>
</organism>
<dbReference type="OrthoDB" id="5593200at2759"/>